<feature type="region of interest" description="Disordered" evidence="1">
    <location>
        <begin position="25"/>
        <end position="66"/>
    </location>
</feature>
<dbReference type="Proteomes" id="UP000299102">
    <property type="component" value="Unassembled WGS sequence"/>
</dbReference>
<dbReference type="EMBL" id="BGZK01000125">
    <property type="protein sequence ID" value="GBP21135.1"/>
    <property type="molecule type" value="Genomic_DNA"/>
</dbReference>
<keyword evidence="3" id="KW-1185">Reference proteome</keyword>
<reference evidence="2 3" key="1">
    <citation type="journal article" date="2019" name="Commun. Biol.">
        <title>The bagworm genome reveals a unique fibroin gene that provides high tensile strength.</title>
        <authorList>
            <person name="Kono N."/>
            <person name="Nakamura H."/>
            <person name="Ohtoshi R."/>
            <person name="Tomita M."/>
            <person name="Numata K."/>
            <person name="Arakawa K."/>
        </authorList>
    </citation>
    <scope>NUCLEOTIDE SEQUENCE [LARGE SCALE GENOMIC DNA]</scope>
</reference>
<protein>
    <submittedName>
        <fullName evidence="2">Uncharacterized protein</fullName>
    </submittedName>
</protein>
<evidence type="ECO:0000256" key="1">
    <source>
        <dbReference type="SAM" id="MobiDB-lite"/>
    </source>
</evidence>
<evidence type="ECO:0000313" key="3">
    <source>
        <dbReference type="Proteomes" id="UP000299102"/>
    </source>
</evidence>
<organism evidence="2 3">
    <name type="scientific">Eumeta variegata</name>
    <name type="common">Bagworm moth</name>
    <name type="synonym">Eumeta japonica</name>
    <dbReference type="NCBI Taxonomy" id="151549"/>
    <lineage>
        <taxon>Eukaryota</taxon>
        <taxon>Metazoa</taxon>
        <taxon>Ecdysozoa</taxon>
        <taxon>Arthropoda</taxon>
        <taxon>Hexapoda</taxon>
        <taxon>Insecta</taxon>
        <taxon>Pterygota</taxon>
        <taxon>Neoptera</taxon>
        <taxon>Endopterygota</taxon>
        <taxon>Lepidoptera</taxon>
        <taxon>Glossata</taxon>
        <taxon>Ditrysia</taxon>
        <taxon>Tineoidea</taxon>
        <taxon>Psychidae</taxon>
        <taxon>Oiketicinae</taxon>
        <taxon>Eumeta</taxon>
    </lineage>
</organism>
<proteinExistence type="predicted"/>
<comment type="caution">
    <text evidence="2">The sequence shown here is derived from an EMBL/GenBank/DDBJ whole genome shotgun (WGS) entry which is preliminary data.</text>
</comment>
<gene>
    <name evidence="2" type="ORF">EVAR_11166_1</name>
</gene>
<evidence type="ECO:0000313" key="2">
    <source>
        <dbReference type="EMBL" id="GBP21135.1"/>
    </source>
</evidence>
<feature type="compositionally biased region" description="Low complexity" evidence="1">
    <location>
        <begin position="44"/>
        <end position="55"/>
    </location>
</feature>
<sequence>MFDISFSYKIGIDLIISPKNPTIGATAGHSRRDEHGAAPAGLCRPPRGGRSRPSGYGDASGGAHSRISDSKQFYTSVLEFLSQIVTRQATVDYMLLKIGYRENLGRNFVQQETLNVSKERTISIVFKLAIAVI</sequence>
<dbReference type="AlphaFoldDB" id="A0A4C1U419"/>
<name>A0A4C1U419_EUMVA</name>
<accession>A0A4C1U419</accession>